<dbReference type="InterPro" id="IPR011701">
    <property type="entry name" value="MFS"/>
</dbReference>
<feature type="transmembrane region" description="Helical" evidence="5">
    <location>
        <begin position="386"/>
        <end position="407"/>
    </location>
</feature>
<comment type="subcellular location">
    <subcellularLocation>
        <location evidence="1">Cell membrane</location>
        <topology evidence="1">Multi-pass membrane protein</topology>
    </subcellularLocation>
</comment>
<dbReference type="AlphaFoldDB" id="A0A558B907"/>
<evidence type="ECO:0000256" key="3">
    <source>
        <dbReference type="ARBA" id="ARBA00022989"/>
    </source>
</evidence>
<gene>
    <name evidence="7" type="ORF">FNH05_27405</name>
</gene>
<feature type="transmembrane region" description="Helical" evidence="5">
    <location>
        <begin position="419"/>
        <end position="438"/>
    </location>
</feature>
<keyword evidence="2 5" id="KW-0812">Transmembrane</keyword>
<dbReference type="OrthoDB" id="7375466at2"/>
<feature type="transmembrane region" description="Helical" evidence="5">
    <location>
        <begin position="249"/>
        <end position="272"/>
    </location>
</feature>
<evidence type="ECO:0000256" key="2">
    <source>
        <dbReference type="ARBA" id="ARBA00022692"/>
    </source>
</evidence>
<accession>A0A558B907</accession>
<evidence type="ECO:0000313" key="8">
    <source>
        <dbReference type="Proteomes" id="UP000320011"/>
    </source>
</evidence>
<feature type="transmembrane region" description="Helical" evidence="5">
    <location>
        <begin position="82"/>
        <end position="103"/>
    </location>
</feature>
<dbReference type="Gene3D" id="1.20.1250.20">
    <property type="entry name" value="MFS general substrate transporter like domains"/>
    <property type="match status" value="1"/>
</dbReference>
<dbReference type="InterPro" id="IPR020846">
    <property type="entry name" value="MFS_dom"/>
</dbReference>
<dbReference type="SUPFAM" id="SSF103473">
    <property type="entry name" value="MFS general substrate transporter"/>
    <property type="match status" value="1"/>
</dbReference>
<feature type="transmembrane region" description="Helical" evidence="5">
    <location>
        <begin position="26"/>
        <end position="45"/>
    </location>
</feature>
<proteinExistence type="predicted"/>
<feature type="transmembrane region" description="Helical" evidence="5">
    <location>
        <begin position="212"/>
        <end position="228"/>
    </location>
</feature>
<evidence type="ECO:0000256" key="1">
    <source>
        <dbReference type="ARBA" id="ARBA00004651"/>
    </source>
</evidence>
<reference evidence="7 8" key="2">
    <citation type="submission" date="2019-08" db="EMBL/GenBank/DDBJ databases">
        <title>Amycolatopsis acidicola sp. nov., isolated from peat swamp forest soil.</title>
        <authorList>
            <person name="Srisuk N."/>
        </authorList>
    </citation>
    <scope>NUCLEOTIDE SEQUENCE [LARGE SCALE GENOMIC DNA]</scope>
    <source>
        <strain evidence="7 8">TBRC 6029</strain>
    </source>
</reference>
<feature type="transmembrane region" description="Helical" evidence="5">
    <location>
        <begin position="57"/>
        <end position="76"/>
    </location>
</feature>
<sequence length="454" mass="45341">MTLLDVSIVNVALPSLRSGLGVSPSGLSWVVAGYTLAFGLALIPAGRLGDGFGRRRLFLIGLAGFTAASAACGFAGSSASLLAARLVQGLAGGVLTPQVVGLMQQLFRGRERGTASGVYAAMIAAATAIGPVLGGLLIQAAGNPGGWRWVFFVNLPLGAVALVLGSRLLPRDRPRGPAPRVDLAGVVLLGGGIAAIILPLGDAGRQGGSGRWYLLAAGAALLAAFVAWERRHPRPLVDLGLFRRRSYTFGALVALPYFAGYSGIPFVVSLYFQQGLGWSAAAAGAAGIPFAAGSAITAALSGRAVHRFGRLLVLAGTAAAGAGIAGAAAAVQEGGSHRWLFVLGPLLLAGAGSGAVIGPNLTLALRSVPLSEGSTAGAVLQTGQRLGSAIGLAVTGALFFGTVASGGDFARATRESLDGSAVFVALALLVSAADLAGARRRSVAGKGNRPQEAG</sequence>
<dbReference type="GO" id="GO:0005886">
    <property type="term" value="C:plasma membrane"/>
    <property type="evidence" value="ECO:0007669"/>
    <property type="project" value="UniProtKB-SubCell"/>
</dbReference>
<feature type="transmembrane region" description="Helical" evidence="5">
    <location>
        <begin position="278"/>
        <end position="299"/>
    </location>
</feature>
<dbReference type="InterPro" id="IPR005829">
    <property type="entry name" value="Sugar_transporter_CS"/>
</dbReference>
<keyword evidence="3 5" id="KW-1133">Transmembrane helix</keyword>
<feature type="transmembrane region" description="Helical" evidence="5">
    <location>
        <begin position="343"/>
        <end position="365"/>
    </location>
</feature>
<dbReference type="EMBL" id="VJWX01000363">
    <property type="protein sequence ID" value="TVT32996.1"/>
    <property type="molecule type" value="Genomic_DNA"/>
</dbReference>
<dbReference type="Pfam" id="PF07690">
    <property type="entry name" value="MFS_1"/>
    <property type="match status" value="1"/>
</dbReference>
<comment type="caution">
    <text evidence="7">The sequence shown here is derived from an EMBL/GenBank/DDBJ whole genome shotgun (WGS) entry which is preliminary data.</text>
</comment>
<dbReference type="Proteomes" id="UP000320011">
    <property type="component" value="Unassembled WGS sequence"/>
</dbReference>
<name>A0A558B907_9PSEU</name>
<evidence type="ECO:0000313" key="7">
    <source>
        <dbReference type="EMBL" id="TVT32996.1"/>
    </source>
</evidence>
<feature type="transmembrane region" description="Helical" evidence="5">
    <location>
        <begin position="115"/>
        <end position="141"/>
    </location>
</feature>
<reference evidence="7 8" key="1">
    <citation type="submission" date="2019-07" db="EMBL/GenBank/DDBJ databases">
        <authorList>
            <person name="Duangmal K."/>
            <person name="Teo W.F.A."/>
        </authorList>
    </citation>
    <scope>NUCLEOTIDE SEQUENCE [LARGE SCALE GENOMIC DNA]</scope>
    <source>
        <strain evidence="7 8">TBRC 6029</strain>
    </source>
</reference>
<keyword evidence="4 5" id="KW-0472">Membrane</keyword>
<dbReference type="Gene3D" id="1.20.1720.10">
    <property type="entry name" value="Multidrug resistance protein D"/>
    <property type="match status" value="1"/>
</dbReference>
<feature type="transmembrane region" description="Helical" evidence="5">
    <location>
        <begin position="181"/>
        <end position="200"/>
    </location>
</feature>
<evidence type="ECO:0000256" key="4">
    <source>
        <dbReference type="ARBA" id="ARBA00023136"/>
    </source>
</evidence>
<dbReference type="GO" id="GO:0022857">
    <property type="term" value="F:transmembrane transporter activity"/>
    <property type="evidence" value="ECO:0007669"/>
    <property type="project" value="InterPro"/>
</dbReference>
<feature type="domain" description="Major facilitator superfamily (MFS) profile" evidence="6">
    <location>
        <begin position="1"/>
        <end position="439"/>
    </location>
</feature>
<organism evidence="7 8">
    <name type="scientific">Amycolatopsis rhizosphaerae</name>
    <dbReference type="NCBI Taxonomy" id="2053003"/>
    <lineage>
        <taxon>Bacteria</taxon>
        <taxon>Bacillati</taxon>
        <taxon>Actinomycetota</taxon>
        <taxon>Actinomycetes</taxon>
        <taxon>Pseudonocardiales</taxon>
        <taxon>Pseudonocardiaceae</taxon>
        <taxon>Amycolatopsis</taxon>
    </lineage>
</organism>
<evidence type="ECO:0000259" key="6">
    <source>
        <dbReference type="PROSITE" id="PS50850"/>
    </source>
</evidence>
<feature type="transmembrane region" description="Helical" evidence="5">
    <location>
        <begin position="311"/>
        <end position="331"/>
    </location>
</feature>
<dbReference type="InterPro" id="IPR036259">
    <property type="entry name" value="MFS_trans_sf"/>
</dbReference>
<keyword evidence="8" id="KW-1185">Reference proteome</keyword>
<feature type="transmembrane region" description="Helical" evidence="5">
    <location>
        <begin position="147"/>
        <end position="169"/>
    </location>
</feature>
<dbReference type="PROSITE" id="PS00217">
    <property type="entry name" value="SUGAR_TRANSPORT_2"/>
    <property type="match status" value="1"/>
</dbReference>
<dbReference type="PROSITE" id="PS50850">
    <property type="entry name" value="MFS"/>
    <property type="match status" value="1"/>
</dbReference>
<dbReference type="PANTHER" id="PTHR42718">
    <property type="entry name" value="MAJOR FACILITATOR SUPERFAMILY MULTIDRUG TRANSPORTER MFSC"/>
    <property type="match status" value="1"/>
</dbReference>
<dbReference type="CDD" id="cd17321">
    <property type="entry name" value="MFS_MMR_MDR_like"/>
    <property type="match status" value="1"/>
</dbReference>
<evidence type="ECO:0000256" key="5">
    <source>
        <dbReference type="SAM" id="Phobius"/>
    </source>
</evidence>
<protein>
    <submittedName>
        <fullName evidence="7">MFS transporter</fullName>
    </submittedName>
</protein>
<dbReference type="PANTHER" id="PTHR42718:SF39">
    <property type="entry name" value="ACTINORHODIN TRANSPORTER-RELATED"/>
    <property type="match status" value="1"/>
</dbReference>